<proteinExistence type="predicted"/>
<evidence type="ECO:0000313" key="4">
    <source>
        <dbReference type="Proteomes" id="UP001646157"/>
    </source>
</evidence>
<dbReference type="NCBIfam" id="TIGR00426">
    <property type="entry name" value="competence protein ComEA helix-hairpin-helix repeat region"/>
    <property type="match status" value="1"/>
</dbReference>
<feature type="domain" description="Helix-hairpin-helix DNA-binding motif class 1" evidence="2">
    <location>
        <begin position="182"/>
        <end position="201"/>
    </location>
</feature>
<dbReference type="SMART" id="SM00278">
    <property type="entry name" value="HhH1"/>
    <property type="match status" value="2"/>
</dbReference>
<dbReference type="EMBL" id="JAFBDZ010000001">
    <property type="protein sequence ID" value="MBM7584750.1"/>
    <property type="molecule type" value="Genomic_DNA"/>
</dbReference>
<dbReference type="InterPro" id="IPR019554">
    <property type="entry name" value="Soluble_ligand-bd"/>
</dbReference>
<organism evidence="3 4">
    <name type="scientific">Rossellomorea pakistanensis</name>
    <dbReference type="NCBI Taxonomy" id="992288"/>
    <lineage>
        <taxon>Bacteria</taxon>
        <taxon>Bacillati</taxon>
        <taxon>Bacillota</taxon>
        <taxon>Bacilli</taxon>
        <taxon>Bacillales</taxon>
        <taxon>Bacillaceae</taxon>
        <taxon>Rossellomorea</taxon>
    </lineage>
</organism>
<dbReference type="InterPro" id="IPR004509">
    <property type="entry name" value="Competence_ComEA_HhH"/>
</dbReference>
<evidence type="ECO:0000256" key="1">
    <source>
        <dbReference type="SAM" id="Phobius"/>
    </source>
</evidence>
<reference evidence="3 4" key="1">
    <citation type="submission" date="2021-01" db="EMBL/GenBank/DDBJ databases">
        <title>Genomic Encyclopedia of Type Strains, Phase IV (KMG-IV): sequencing the most valuable type-strain genomes for metagenomic binning, comparative biology and taxonomic classification.</title>
        <authorList>
            <person name="Goeker M."/>
        </authorList>
    </citation>
    <scope>NUCLEOTIDE SEQUENCE [LARGE SCALE GENOMIC DNA]</scope>
    <source>
        <strain evidence="3 4">DSM 24834</strain>
    </source>
</reference>
<comment type="caution">
    <text evidence="3">The sequence shown here is derived from an EMBL/GenBank/DDBJ whole genome shotgun (WGS) entry which is preliminary data.</text>
</comment>
<dbReference type="InterPro" id="IPR051675">
    <property type="entry name" value="Endo/Exo/Phosphatase_dom_1"/>
</dbReference>
<dbReference type="InterPro" id="IPR010994">
    <property type="entry name" value="RuvA_2-like"/>
</dbReference>
<gene>
    <name evidence="3" type="ORF">JOC86_001287</name>
</gene>
<keyword evidence="4" id="KW-1185">Reference proteome</keyword>
<keyword evidence="1" id="KW-0812">Transmembrane</keyword>
<evidence type="ECO:0000259" key="2">
    <source>
        <dbReference type="SMART" id="SM00278"/>
    </source>
</evidence>
<dbReference type="PANTHER" id="PTHR21180">
    <property type="entry name" value="ENDONUCLEASE/EXONUCLEASE/PHOSPHATASE FAMILY DOMAIN-CONTAINING PROTEIN 1"/>
    <property type="match status" value="1"/>
</dbReference>
<dbReference type="Pfam" id="PF10531">
    <property type="entry name" value="SLBB"/>
    <property type="match status" value="1"/>
</dbReference>
<dbReference type="RefSeq" id="WP_205169079.1">
    <property type="nucleotide sequence ID" value="NZ_JAFBDZ010000001.1"/>
</dbReference>
<accession>A0ABS2NA71</accession>
<dbReference type="Gene3D" id="1.10.150.280">
    <property type="entry name" value="AF1531-like domain"/>
    <property type="match status" value="1"/>
</dbReference>
<evidence type="ECO:0000313" key="3">
    <source>
        <dbReference type="EMBL" id="MBM7584750.1"/>
    </source>
</evidence>
<sequence length="205" mass="22524">MKILIEKYKPILIVSILTLLAGFAYFINRSSEDTSAKVDAPPIIEEEVKKEINTEKEVNENTEIYVDVKGEVKNPGIYKARAGERVNDIIIRAGDFTENAQPLQVNLAQTITDEMVIYVPKIGESDSTAPIFETQGNGQSTQKIDINSAEEAELDALPGIGPSKAAAIIEYRETNGPFKSVEDLKEVSGIGEQTLLKLKEEIIAN</sequence>
<dbReference type="InterPro" id="IPR003583">
    <property type="entry name" value="Hlx-hairpin-Hlx_DNA-bd_motif"/>
</dbReference>
<protein>
    <submittedName>
        <fullName evidence="3">Competence protein ComEA</fullName>
    </submittedName>
</protein>
<dbReference type="Pfam" id="PF12836">
    <property type="entry name" value="HHH_3"/>
    <property type="match status" value="1"/>
</dbReference>
<feature type="transmembrane region" description="Helical" evidence="1">
    <location>
        <begin position="12"/>
        <end position="28"/>
    </location>
</feature>
<name>A0ABS2NA71_9BACI</name>
<keyword evidence="1" id="KW-0472">Membrane</keyword>
<feature type="domain" description="Helix-hairpin-helix DNA-binding motif class 1" evidence="2">
    <location>
        <begin position="152"/>
        <end position="171"/>
    </location>
</feature>
<keyword evidence="1" id="KW-1133">Transmembrane helix</keyword>
<dbReference type="Proteomes" id="UP001646157">
    <property type="component" value="Unassembled WGS sequence"/>
</dbReference>
<dbReference type="PANTHER" id="PTHR21180:SF32">
    <property type="entry name" value="ENDONUCLEASE_EXONUCLEASE_PHOSPHATASE FAMILY DOMAIN-CONTAINING PROTEIN 1"/>
    <property type="match status" value="1"/>
</dbReference>
<dbReference type="SUPFAM" id="SSF47781">
    <property type="entry name" value="RuvA domain 2-like"/>
    <property type="match status" value="1"/>
</dbReference>